<dbReference type="Proteomes" id="UP000603463">
    <property type="component" value="Unassembled WGS sequence"/>
</dbReference>
<name>A0A9Q2UKI3_RHOHA</name>
<gene>
    <name evidence="1" type="ORF">GS441_25335</name>
    <name evidence="2" type="ORF">GS882_15890</name>
    <name evidence="3" type="ORF">GS947_16250</name>
</gene>
<sequence>MAGTALSALVLGVPTAAADVVRVGAHPGLSYTWTPERGFEEKFGTNCIYAVTAETTWQNPVSFFDFQKATILPSPLAPVLNGTATVGWIPRTPGDHRIVAYHTSAGGPDVTVPVGTGIPLGPACFVLP</sequence>
<dbReference type="Proteomes" id="UP000608063">
    <property type="component" value="Unassembled WGS sequence"/>
</dbReference>
<evidence type="ECO:0000313" key="3">
    <source>
        <dbReference type="EMBL" id="NKW43112.1"/>
    </source>
</evidence>
<proteinExistence type="predicted"/>
<protein>
    <submittedName>
        <fullName evidence="1">Uncharacterized protein</fullName>
    </submittedName>
</protein>
<dbReference type="Proteomes" id="UP000808906">
    <property type="component" value="Unassembled WGS sequence"/>
</dbReference>
<evidence type="ECO:0000313" key="1">
    <source>
        <dbReference type="EMBL" id="MBM4568615.1"/>
    </source>
</evidence>
<evidence type="ECO:0000313" key="2">
    <source>
        <dbReference type="EMBL" id="NKT79588.1"/>
    </source>
</evidence>
<evidence type="ECO:0000313" key="4">
    <source>
        <dbReference type="Proteomes" id="UP000808906"/>
    </source>
</evidence>
<dbReference type="AlphaFoldDB" id="A0A9Q2UKI3"/>
<organism evidence="1 4">
    <name type="scientific">Rhodococcus hoagii</name>
    <name type="common">Corynebacterium equii</name>
    <dbReference type="NCBI Taxonomy" id="43767"/>
    <lineage>
        <taxon>Bacteria</taxon>
        <taxon>Bacillati</taxon>
        <taxon>Actinomycetota</taxon>
        <taxon>Actinomycetes</taxon>
        <taxon>Mycobacteriales</taxon>
        <taxon>Nocardiaceae</taxon>
        <taxon>Prescottella</taxon>
    </lineage>
</organism>
<accession>A0A9Q2UKI3</accession>
<dbReference type="RefSeq" id="WP_084962489.1">
    <property type="nucleotide sequence ID" value="NZ_CP095477.1"/>
</dbReference>
<comment type="caution">
    <text evidence="1">The sequence shown here is derived from an EMBL/GenBank/DDBJ whole genome shotgun (WGS) entry which is preliminary data.</text>
</comment>
<dbReference type="EMBL" id="WVDC01000007">
    <property type="protein sequence ID" value="NKW43112.1"/>
    <property type="molecule type" value="Genomic_DNA"/>
</dbReference>
<reference evidence="2" key="2">
    <citation type="journal article" date="2020" name="Environ. Microbiol.">
        <title>The novel and transferable erm(51) gene confers Macrolides, Lincosamides, and Streptogramins B (MLSB) resistance to clonal Rhodococcus equi in the environment.</title>
        <authorList>
            <person name="Huber L."/>
            <person name="Giguere S."/>
            <person name="Slovis N.M."/>
            <person name="Alvarez-Narvaez S."/>
            <person name="Hart K.A."/>
            <person name="Greiter M."/>
            <person name="Morris E.R.A."/>
            <person name="Cohen N.D."/>
        </authorList>
    </citation>
    <scope>NUCLEOTIDE SEQUENCE</scope>
    <source>
        <strain evidence="2">Lh_116_1</strain>
        <strain evidence="3">Lh_16_1</strain>
    </source>
</reference>
<dbReference type="EMBL" id="WVBC01000030">
    <property type="protein sequence ID" value="NKT79588.1"/>
    <property type="molecule type" value="Genomic_DNA"/>
</dbReference>
<dbReference type="EMBL" id="WUXR01000021">
    <property type="protein sequence ID" value="MBM4568615.1"/>
    <property type="molecule type" value="Genomic_DNA"/>
</dbReference>
<reference evidence="1" key="1">
    <citation type="submission" date="2019-11" db="EMBL/GenBank/DDBJ databases">
        <title>Spread of Macrolides and rifampicin resistant Rhodococcus equi in clinical isolates in the USA.</title>
        <authorList>
            <person name="Alvarez-Narvaez S."/>
            <person name="Huber L."/>
            <person name="Cohen N.D."/>
            <person name="Slovis N."/>
            <person name="Greiter M."/>
            <person name="Giguere S."/>
            <person name="Hart K."/>
        </authorList>
    </citation>
    <scope>NUCLEOTIDE SEQUENCE</scope>
    <source>
        <strain evidence="1">Lh_17</strain>
    </source>
</reference>